<proteinExistence type="predicted"/>
<sequence>MNPAAAPYSILTRGTKAAAKYLTGAEIFGILVVGYLSYLGSDDSQSQKSWIRRPESGESGKEARMLVVMTCRCYYHAPTDTHTLRAVIRIIDSERGC</sequence>
<keyword evidence="3" id="KW-1185">Reference proteome</keyword>
<dbReference type="Proteomes" id="UP000218334">
    <property type="component" value="Unassembled WGS sequence"/>
</dbReference>
<name>A0A2H3AZC3_9AGAR</name>
<evidence type="ECO:0000313" key="3">
    <source>
        <dbReference type="Proteomes" id="UP000218334"/>
    </source>
</evidence>
<organism evidence="2 3">
    <name type="scientific">Armillaria solidipes</name>
    <dbReference type="NCBI Taxonomy" id="1076256"/>
    <lineage>
        <taxon>Eukaryota</taxon>
        <taxon>Fungi</taxon>
        <taxon>Dikarya</taxon>
        <taxon>Basidiomycota</taxon>
        <taxon>Agaricomycotina</taxon>
        <taxon>Agaricomycetes</taxon>
        <taxon>Agaricomycetidae</taxon>
        <taxon>Agaricales</taxon>
        <taxon>Marasmiineae</taxon>
        <taxon>Physalacriaceae</taxon>
        <taxon>Armillaria</taxon>
    </lineage>
</organism>
<gene>
    <name evidence="2" type="ORF">ARMSODRAFT_515260</name>
</gene>
<reference evidence="3" key="1">
    <citation type="journal article" date="2017" name="Nat. Ecol. Evol.">
        <title>Genome expansion and lineage-specific genetic innovations in the forest pathogenic fungi Armillaria.</title>
        <authorList>
            <person name="Sipos G."/>
            <person name="Prasanna A.N."/>
            <person name="Walter M.C."/>
            <person name="O'Connor E."/>
            <person name="Balint B."/>
            <person name="Krizsan K."/>
            <person name="Kiss B."/>
            <person name="Hess J."/>
            <person name="Varga T."/>
            <person name="Slot J."/>
            <person name="Riley R."/>
            <person name="Boka B."/>
            <person name="Rigling D."/>
            <person name="Barry K."/>
            <person name="Lee J."/>
            <person name="Mihaltcheva S."/>
            <person name="LaButti K."/>
            <person name="Lipzen A."/>
            <person name="Waldron R."/>
            <person name="Moloney N.M."/>
            <person name="Sperisen C."/>
            <person name="Kredics L."/>
            <person name="Vagvoelgyi C."/>
            <person name="Patrignani A."/>
            <person name="Fitzpatrick D."/>
            <person name="Nagy I."/>
            <person name="Doyle S."/>
            <person name="Anderson J.B."/>
            <person name="Grigoriev I.V."/>
            <person name="Gueldener U."/>
            <person name="Muensterkoetter M."/>
            <person name="Nagy L.G."/>
        </authorList>
    </citation>
    <scope>NUCLEOTIDE SEQUENCE [LARGE SCALE GENOMIC DNA]</scope>
    <source>
        <strain evidence="3">28-4</strain>
    </source>
</reference>
<dbReference type="AlphaFoldDB" id="A0A2H3AZC3"/>
<keyword evidence="1" id="KW-0472">Membrane</keyword>
<evidence type="ECO:0000313" key="2">
    <source>
        <dbReference type="EMBL" id="PBK63995.1"/>
    </source>
</evidence>
<evidence type="ECO:0000256" key="1">
    <source>
        <dbReference type="SAM" id="Phobius"/>
    </source>
</evidence>
<protein>
    <submittedName>
        <fullName evidence="2">Uncharacterized protein</fullName>
    </submittedName>
</protein>
<accession>A0A2H3AZC3</accession>
<keyword evidence="1" id="KW-0812">Transmembrane</keyword>
<feature type="transmembrane region" description="Helical" evidence="1">
    <location>
        <begin position="21"/>
        <end position="39"/>
    </location>
</feature>
<dbReference type="EMBL" id="KZ293454">
    <property type="protein sequence ID" value="PBK63995.1"/>
    <property type="molecule type" value="Genomic_DNA"/>
</dbReference>
<keyword evidence="1" id="KW-1133">Transmembrane helix</keyword>